<dbReference type="Gene3D" id="3.10.20.30">
    <property type="match status" value="1"/>
</dbReference>
<gene>
    <name evidence="1" type="primary">moaD</name>
    <name evidence="1" type="ORF">HZF05_18830</name>
</gene>
<dbReference type="InterPro" id="IPR016155">
    <property type="entry name" value="Mopterin_synth/thiamin_S_b"/>
</dbReference>
<dbReference type="RefSeq" id="WP_160364025.1">
    <property type="nucleotide sequence ID" value="NZ_JACEIB010000027.1"/>
</dbReference>
<dbReference type="Proteomes" id="UP000570166">
    <property type="component" value="Unassembled WGS sequence"/>
</dbReference>
<dbReference type="EMBL" id="JACEIB010000027">
    <property type="protein sequence ID" value="MBA2936142.1"/>
    <property type="molecule type" value="Genomic_DNA"/>
</dbReference>
<name>A0A838LBB6_9SPHN</name>
<dbReference type="InterPro" id="IPR012675">
    <property type="entry name" value="Beta-grasp_dom_sf"/>
</dbReference>
<accession>A0A838LBB6</accession>
<protein>
    <submittedName>
        <fullName evidence="1">Molybdopterin converting factor subunit 1</fullName>
    </submittedName>
</protein>
<dbReference type="AlphaFoldDB" id="A0A838LBB6"/>
<evidence type="ECO:0000313" key="2">
    <source>
        <dbReference type="Proteomes" id="UP000570166"/>
    </source>
</evidence>
<reference evidence="1 2" key="1">
    <citation type="submission" date="2020-07" db="EMBL/GenBank/DDBJ databases">
        <authorList>
            <person name="Sun Q."/>
        </authorList>
    </citation>
    <scope>NUCLEOTIDE SEQUENCE [LARGE SCALE GENOMIC DNA]</scope>
    <source>
        <strain evidence="1 2">CGMCC 1.13654</strain>
    </source>
</reference>
<dbReference type="InterPro" id="IPR003749">
    <property type="entry name" value="ThiS/MoaD-like"/>
</dbReference>
<keyword evidence="2" id="KW-1185">Reference proteome</keyword>
<sequence>MVQLLYFAWVRERIGRDGEAVDVPAGVVDVAGLVDWLAARGGGYAEAFAEPARLRAAVDQTFAPLDAPIAGASEIALFPPVTGG</sequence>
<dbReference type="NCBIfam" id="TIGR01682">
    <property type="entry name" value="moaD"/>
    <property type="match status" value="1"/>
</dbReference>
<comment type="caution">
    <text evidence="1">The sequence shown here is derived from an EMBL/GenBank/DDBJ whole genome shotgun (WGS) entry which is preliminary data.</text>
</comment>
<dbReference type="CDD" id="cd00754">
    <property type="entry name" value="Ubl_MoaD"/>
    <property type="match status" value="1"/>
</dbReference>
<dbReference type="SUPFAM" id="SSF54285">
    <property type="entry name" value="MoaD/ThiS"/>
    <property type="match status" value="1"/>
</dbReference>
<evidence type="ECO:0000313" key="1">
    <source>
        <dbReference type="EMBL" id="MBA2936142.1"/>
    </source>
</evidence>
<proteinExistence type="predicted"/>
<organism evidence="1 2">
    <name type="scientific">Sphingomonas chungangi</name>
    <dbReference type="NCBI Taxonomy" id="2683589"/>
    <lineage>
        <taxon>Bacteria</taxon>
        <taxon>Pseudomonadati</taxon>
        <taxon>Pseudomonadota</taxon>
        <taxon>Alphaproteobacteria</taxon>
        <taxon>Sphingomonadales</taxon>
        <taxon>Sphingomonadaceae</taxon>
        <taxon>Sphingomonas</taxon>
    </lineage>
</organism>
<dbReference type="Pfam" id="PF02597">
    <property type="entry name" value="ThiS"/>
    <property type="match status" value="1"/>
</dbReference>